<feature type="transmembrane region" description="Helical" evidence="6">
    <location>
        <begin position="62"/>
        <end position="83"/>
    </location>
</feature>
<feature type="transmembrane region" description="Helical" evidence="6">
    <location>
        <begin position="276"/>
        <end position="300"/>
    </location>
</feature>
<evidence type="ECO:0000256" key="5">
    <source>
        <dbReference type="SAM" id="MobiDB-lite"/>
    </source>
</evidence>
<feature type="transmembrane region" description="Helical" evidence="6">
    <location>
        <begin position="27"/>
        <end position="50"/>
    </location>
</feature>
<evidence type="ECO:0000313" key="8">
    <source>
        <dbReference type="EMBL" id="QBR89952.1"/>
    </source>
</evidence>
<dbReference type="Pfam" id="PF00083">
    <property type="entry name" value="Sugar_tr"/>
    <property type="match status" value="1"/>
</dbReference>
<protein>
    <submittedName>
        <fullName evidence="8">MFS transporter</fullName>
    </submittedName>
</protein>
<dbReference type="InterPro" id="IPR020846">
    <property type="entry name" value="MFS_dom"/>
</dbReference>
<dbReference type="InterPro" id="IPR005828">
    <property type="entry name" value="MFS_sugar_transport-like"/>
</dbReference>
<evidence type="ECO:0000259" key="7">
    <source>
        <dbReference type="PROSITE" id="PS50850"/>
    </source>
</evidence>
<feature type="region of interest" description="Disordered" evidence="5">
    <location>
        <begin position="480"/>
        <end position="506"/>
    </location>
</feature>
<evidence type="ECO:0000256" key="2">
    <source>
        <dbReference type="ARBA" id="ARBA00022692"/>
    </source>
</evidence>
<dbReference type="PANTHER" id="PTHR23508:SF10">
    <property type="entry name" value="CARBOXYLIC ACID TRANSPORTER PROTEIN HOMOLOG"/>
    <property type="match status" value="1"/>
</dbReference>
<feature type="compositionally biased region" description="Basic and acidic residues" evidence="5">
    <location>
        <begin position="497"/>
        <end position="506"/>
    </location>
</feature>
<feature type="transmembrane region" description="Helical" evidence="6">
    <location>
        <begin position="153"/>
        <end position="175"/>
    </location>
</feature>
<feature type="transmembrane region" description="Helical" evidence="6">
    <location>
        <begin position="346"/>
        <end position="366"/>
    </location>
</feature>
<feature type="transmembrane region" description="Helical" evidence="6">
    <location>
        <begin position="438"/>
        <end position="460"/>
    </location>
</feature>
<gene>
    <name evidence="8" type="ORF">E4K62_15420</name>
</gene>
<name>A0ABX5SXH6_9MICO</name>
<feature type="transmembrane region" description="Helical" evidence="6">
    <location>
        <begin position="187"/>
        <end position="204"/>
    </location>
</feature>
<dbReference type="RefSeq" id="WP_135068964.1">
    <property type="nucleotide sequence ID" value="NZ_CP038266.1"/>
</dbReference>
<dbReference type="EMBL" id="CP038266">
    <property type="protein sequence ID" value="QBR89952.1"/>
    <property type="molecule type" value="Genomic_DNA"/>
</dbReference>
<keyword evidence="9" id="KW-1185">Reference proteome</keyword>
<dbReference type="PANTHER" id="PTHR23508">
    <property type="entry name" value="CARBOXYLIC ACID TRANSPORTER PROTEIN HOMOLOG"/>
    <property type="match status" value="1"/>
</dbReference>
<dbReference type="CDD" id="cd17316">
    <property type="entry name" value="MFS_SV2_like"/>
    <property type="match status" value="1"/>
</dbReference>
<dbReference type="Proteomes" id="UP000295748">
    <property type="component" value="Chromosome"/>
</dbReference>
<proteinExistence type="predicted"/>
<dbReference type="InterPro" id="IPR036259">
    <property type="entry name" value="MFS_trans_sf"/>
</dbReference>
<feature type="transmembrane region" description="Helical" evidence="6">
    <location>
        <begin position="405"/>
        <end position="426"/>
    </location>
</feature>
<evidence type="ECO:0000313" key="9">
    <source>
        <dbReference type="Proteomes" id="UP000295748"/>
    </source>
</evidence>
<feature type="transmembrane region" description="Helical" evidence="6">
    <location>
        <begin position="120"/>
        <end position="141"/>
    </location>
</feature>
<organism evidence="8 9">
    <name type="scientific">Microbacterium wangchenii</name>
    <dbReference type="NCBI Taxonomy" id="2541726"/>
    <lineage>
        <taxon>Bacteria</taxon>
        <taxon>Bacillati</taxon>
        <taxon>Actinomycetota</taxon>
        <taxon>Actinomycetes</taxon>
        <taxon>Micrococcales</taxon>
        <taxon>Microbacteriaceae</taxon>
        <taxon>Microbacterium</taxon>
    </lineage>
</organism>
<accession>A0ABX5SXH6</accession>
<evidence type="ECO:0000256" key="3">
    <source>
        <dbReference type="ARBA" id="ARBA00022989"/>
    </source>
</evidence>
<comment type="subcellular location">
    <subcellularLocation>
        <location evidence="1">Cell membrane</location>
        <topology evidence="1">Multi-pass membrane protein</topology>
    </subcellularLocation>
</comment>
<reference evidence="8 9" key="1">
    <citation type="submission" date="2019-03" db="EMBL/GenBank/DDBJ databases">
        <authorList>
            <person name="Dong K."/>
        </authorList>
    </citation>
    <scope>NUCLEOTIDE SEQUENCE [LARGE SCALE GENOMIC DNA]</scope>
    <source>
        <strain evidence="9">dk512</strain>
    </source>
</reference>
<keyword evidence="3 6" id="KW-1133">Transmembrane helix</keyword>
<dbReference type="SUPFAM" id="SSF103473">
    <property type="entry name" value="MFS general substrate transporter"/>
    <property type="match status" value="1"/>
</dbReference>
<keyword evidence="2 6" id="KW-0812">Transmembrane</keyword>
<evidence type="ECO:0000256" key="1">
    <source>
        <dbReference type="ARBA" id="ARBA00004651"/>
    </source>
</evidence>
<feature type="transmembrane region" description="Helical" evidence="6">
    <location>
        <begin position="312"/>
        <end position="334"/>
    </location>
</feature>
<feature type="domain" description="Major facilitator superfamily (MFS) profile" evidence="7">
    <location>
        <begin position="28"/>
        <end position="463"/>
    </location>
</feature>
<evidence type="ECO:0000256" key="6">
    <source>
        <dbReference type="SAM" id="Phobius"/>
    </source>
</evidence>
<evidence type="ECO:0000256" key="4">
    <source>
        <dbReference type="ARBA" id="ARBA00023136"/>
    </source>
</evidence>
<feature type="transmembrane region" description="Helical" evidence="6">
    <location>
        <begin position="372"/>
        <end position="393"/>
    </location>
</feature>
<feature type="transmembrane region" description="Helical" evidence="6">
    <location>
        <begin position="95"/>
        <end position="114"/>
    </location>
</feature>
<dbReference type="PROSITE" id="PS50850">
    <property type="entry name" value="MFS"/>
    <property type="match status" value="1"/>
</dbReference>
<sequence>MSSSKVQVKEVRSLVPARMDRLPWSRFHWMIVVGLGFSWILDGLEVQIVAANGYAQTLGMDAFEVGLAGTFYLLGQVTGALVFGRLTDRLGRKKLFILSLVVYLAGSAIAGLAFAPWFFYVWRFVAGAGIGGEYAAINSAIDEIIPSKYRGRVDIAINGTYWGGAALGAVANIFFLNTDLLPQDVGWRLSFFLGPVLGLLIIWLRRHIPESPRWQMTHGREEEAERNVDGIEERIRNEGKTISPVDDSKAITVKEYGQVPFLVIAKVLFRKYPRRTLVGVTMMVTQSFLYNAIFFTYALVLQNFYDTPPASAGQYFIIFAVGNLAGALILGHFFDTWGRRRMLFGTYVLAGLILLVSAFLFNAGVLNAGTHTAFWCASFFFASAGASAAYLTVSEIFPLELRSQVISYVFSIGQLVGSIAPALYGALIGDGTDRVPLFWGYVLGSVVMIVGGVISGVFGVSAAGKSLEDIADPLSLVAGADGKVTPDDDGGQAQASRGREEGPSRR</sequence>
<dbReference type="Gene3D" id="1.20.1250.20">
    <property type="entry name" value="MFS general substrate transporter like domains"/>
    <property type="match status" value="1"/>
</dbReference>
<keyword evidence="4 6" id="KW-0472">Membrane</keyword>